<feature type="transmembrane region" description="Helical" evidence="2">
    <location>
        <begin position="440"/>
        <end position="461"/>
    </location>
</feature>
<accession>A0A2R7ZXR3</accession>
<dbReference type="InterPro" id="IPR051533">
    <property type="entry name" value="WaaL-like"/>
</dbReference>
<dbReference type="AlphaFoldDB" id="A0A2R7ZXR3"/>
<evidence type="ECO:0000256" key="1">
    <source>
        <dbReference type="SAM" id="MobiDB-lite"/>
    </source>
</evidence>
<feature type="transmembrane region" description="Helical" evidence="2">
    <location>
        <begin position="131"/>
        <end position="153"/>
    </location>
</feature>
<dbReference type="GO" id="GO:0016020">
    <property type="term" value="C:membrane"/>
    <property type="evidence" value="ECO:0007669"/>
    <property type="project" value="UniProtKB-SubCell"/>
</dbReference>
<feature type="transmembrane region" description="Helical" evidence="2">
    <location>
        <begin position="182"/>
        <end position="201"/>
    </location>
</feature>
<dbReference type="Proteomes" id="UP000297938">
    <property type="component" value="Unassembled WGS sequence"/>
</dbReference>
<evidence type="ECO:0008006" key="5">
    <source>
        <dbReference type="Google" id="ProtNLM"/>
    </source>
</evidence>
<evidence type="ECO:0000313" key="3">
    <source>
        <dbReference type="EMBL" id="TFJ30376.1"/>
    </source>
</evidence>
<reference evidence="3 4" key="1">
    <citation type="journal article" date="2018" name="Int. J. Food Microbiol.">
        <title>Growth of Carnobacterium spp. isolated from chilled vacuum-packaged meat under relevant acidic conditions.</title>
        <authorList>
            <person name="Zhang P."/>
            <person name="Badoni M."/>
            <person name="Ganzle M."/>
            <person name="Yang X."/>
        </authorList>
    </citation>
    <scope>NUCLEOTIDE SEQUENCE [LARGE SCALE GENOMIC DNA]</scope>
    <source>
        <strain evidence="3 4">B2</strain>
    </source>
</reference>
<feature type="transmembrane region" description="Helical" evidence="2">
    <location>
        <begin position="69"/>
        <end position="90"/>
    </location>
</feature>
<dbReference type="RefSeq" id="WP_074401352.1">
    <property type="nucleotide sequence ID" value="NZ_CBCPJQ010000004.1"/>
</dbReference>
<evidence type="ECO:0000313" key="4">
    <source>
        <dbReference type="Proteomes" id="UP000297938"/>
    </source>
</evidence>
<feature type="transmembrane region" description="Helical" evidence="2">
    <location>
        <begin position="417"/>
        <end position="434"/>
    </location>
</feature>
<keyword evidence="2" id="KW-0472">Membrane</keyword>
<feature type="transmembrane region" description="Helical" evidence="2">
    <location>
        <begin position="390"/>
        <end position="410"/>
    </location>
</feature>
<keyword evidence="2" id="KW-0812">Transmembrane</keyword>
<comment type="caution">
    <text evidence="3">The sequence shown here is derived from an EMBL/GenBank/DDBJ whole genome shotgun (WGS) entry which is preliminary data.</text>
</comment>
<feature type="transmembrane region" description="Helical" evidence="2">
    <location>
        <begin position="230"/>
        <end position="251"/>
    </location>
</feature>
<dbReference type="PANTHER" id="PTHR37422">
    <property type="entry name" value="TEICHURONIC ACID BIOSYNTHESIS PROTEIN TUAE"/>
    <property type="match status" value="1"/>
</dbReference>
<feature type="region of interest" description="Disordered" evidence="1">
    <location>
        <begin position="308"/>
        <end position="331"/>
    </location>
</feature>
<sequence length="470" mass="53435">MTKFEKVLLSIFFLELFAGGGGRLINISVGPLSVRMILFIVLMIVYGARVLMTRKIVTTEHFYLKQYKLSTILISGIVFYCLLSAIIGVAYGHPKGVVVNDFLRVAYFVSFFPLAYYISNNRFKIKWVKSIFDVAALFIIVFTLSIDMASIFMQKDVYWKFYSWINELIPGELVFRLNATGVFYKGHYFLFFAVVFALYKIIRGNSTLVEKVVFFLGMTSIYFTRARGLILALVFVVLFLIFYSLIEAFFVKKKIFKKPDFILNIKKLSQKLVLMLVVLASLFLIYFSISSTRAGDVQTEIPQTEIKKTDKKTSNEMTKKEKKKADKSNIDSEGKPYTGDIRVYFIKDSLRILNSRPINWLVGNGYGTEIGGRLTGIEISFLDILVEQGIIGVLLWLLVSLAPFYFYYGFQRKGESSYLNVGLLAGIAGMLLLTNTNPFINSPIGIGFLVIVLVIGFNRPVEHAMRGLKK</sequence>
<dbReference type="EMBL" id="NRPP01000002">
    <property type="protein sequence ID" value="TFJ30376.1"/>
    <property type="molecule type" value="Genomic_DNA"/>
</dbReference>
<dbReference type="STRING" id="2748.CDIV41_120016"/>
<gene>
    <name evidence="3" type="ORF">CKN69_00250</name>
</gene>
<name>A0A2R7ZXR3_CARDV</name>
<organism evidence="3 4">
    <name type="scientific">Carnobacterium divergens</name>
    <name type="common">Lactobacillus divergens</name>
    <dbReference type="NCBI Taxonomy" id="2748"/>
    <lineage>
        <taxon>Bacteria</taxon>
        <taxon>Bacillati</taxon>
        <taxon>Bacillota</taxon>
        <taxon>Bacilli</taxon>
        <taxon>Lactobacillales</taxon>
        <taxon>Carnobacteriaceae</taxon>
        <taxon>Carnobacterium</taxon>
    </lineage>
</organism>
<dbReference type="PANTHER" id="PTHR37422:SF13">
    <property type="entry name" value="LIPOPOLYSACCHARIDE BIOSYNTHESIS PROTEIN PA4999-RELATED"/>
    <property type="match status" value="1"/>
</dbReference>
<keyword evidence="2" id="KW-1133">Transmembrane helix</keyword>
<proteinExistence type="predicted"/>
<evidence type="ECO:0000256" key="2">
    <source>
        <dbReference type="SAM" id="Phobius"/>
    </source>
</evidence>
<feature type="transmembrane region" description="Helical" evidence="2">
    <location>
        <begin position="272"/>
        <end position="289"/>
    </location>
</feature>
<protein>
    <recommendedName>
        <fullName evidence="5">Lipid A core - O-antigen ligase and related enzymes</fullName>
    </recommendedName>
</protein>
<feature type="transmembrane region" description="Helical" evidence="2">
    <location>
        <begin position="208"/>
        <end position="224"/>
    </location>
</feature>
<feature type="transmembrane region" description="Helical" evidence="2">
    <location>
        <begin position="102"/>
        <end position="119"/>
    </location>
</feature>
<feature type="transmembrane region" description="Helical" evidence="2">
    <location>
        <begin position="28"/>
        <end position="48"/>
    </location>
</feature>